<keyword evidence="3" id="KW-0677">Repeat</keyword>
<feature type="compositionally biased region" description="Polar residues" evidence="6">
    <location>
        <begin position="343"/>
        <end position="357"/>
    </location>
</feature>
<feature type="domain" description="EGF-like" evidence="8">
    <location>
        <begin position="204"/>
        <end position="239"/>
    </location>
</feature>
<dbReference type="Proteomes" id="UP000051574">
    <property type="component" value="Unassembled WGS sequence"/>
</dbReference>
<feature type="compositionally biased region" description="Polar residues" evidence="6">
    <location>
        <begin position="532"/>
        <end position="546"/>
    </location>
</feature>
<dbReference type="InterPro" id="IPR018097">
    <property type="entry name" value="EGF_Ca-bd_CS"/>
</dbReference>
<evidence type="ECO:0000313" key="10">
    <source>
        <dbReference type="Proteomes" id="UP000051574"/>
    </source>
</evidence>
<keyword evidence="4 5" id="KW-1015">Disulfide bond</keyword>
<evidence type="ECO:0000256" key="4">
    <source>
        <dbReference type="ARBA" id="ARBA00023157"/>
    </source>
</evidence>
<dbReference type="PROSITE" id="PS01187">
    <property type="entry name" value="EGF_CA"/>
    <property type="match status" value="1"/>
</dbReference>
<evidence type="ECO:0000256" key="7">
    <source>
        <dbReference type="SAM" id="Phobius"/>
    </source>
</evidence>
<feature type="transmembrane region" description="Helical" evidence="7">
    <location>
        <begin position="244"/>
        <end position="268"/>
    </location>
</feature>
<evidence type="ECO:0000313" key="9">
    <source>
        <dbReference type="EMBL" id="KRT80340.1"/>
    </source>
</evidence>
<dbReference type="Gene3D" id="2.10.25.10">
    <property type="entry name" value="Laminin"/>
    <property type="match status" value="1"/>
</dbReference>
<evidence type="ECO:0000256" key="3">
    <source>
        <dbReference type="ARBA" id="ARBA00022737"/>
    </source>
</evidence>
<dbReference type="AlphaFoldDB" id="A0A0T6AZG0"/>
<dbReference type="Pfam" id="PF07645">
    <property type="entry name" value="EGF_CA"/>
    <property type="match status" value="1"/>
</dbReference>
<dbReference type="EMBL" id="LJIG01022483">
    <property type="protein sequence ID" value="KRT80340.1"/>
    <property type="molecule type" value="Genomic_DNA"/>
</dbReference>
<feature type="compositionally biased region" description="Basic residues" evidence="6">
    <location>
        <begin position="327"/>
        <end position="341"/>
    </location>
</feature>
<gene>
    <name evidence="9" type="ORF">AMK59_8088</name>
</gene>
<feature type="domain" description="EGF-like" evidence="8">
    <location>
        <begin position="154"/>
        <end position="192"/>
    </location>
</feature>
<evidence type="ECO:0000256" key="6">
    <source>
        <dbReference type="SAM" id="MobiDB-lite"/>
    </source>
</evidence>
<evidence type="ECO:0000259" key="8">
    <source>
        <dbReference type="PROSITE" id="PS50026"/>
    </source>
</evidence>
<dbReference type="InterPro" id="IPR001881">
    <property type="entry name" value="EGF-like_Ca-bd_dom"/>
</dbReference>
<protein>
    <submittedName>
        <fullName evidence="9">EGF domain-containing protein</fullName>
    </submittedName>
</protein>
<dbReference type="GO" id="GO:0005509">
    <property type="term" value="F:calcium ion binding"/>
    <property type="evidence" value="ECO:0007669"/>
    <property type="project" value="InterPro"/>
</dbReference>
<proteinExistence type="predicted"/>
<feature type="region of interest" description="Disordered" evidence="6">
    <location>
        <begin position="532"/>
        <end position="568"/>
    </location>
</feature>
<dbReference type="OrthoDB" id="10040649at2759"/>
<dbReference type="InterPro" id="IPR036364">
    <property type="entry name" value="SEA_dom_sf"/>
</dbReference>
<dbReference type="FunFam" id="2.10.25.10:FF:000038">
    <property type="entry name" value="Fibrillin 2"/>
    <property type="match status" value="1"/>
</dbReference>
<keyword evidence="10" id="KW-1185">Reference proteome</keyword>
<feature type="compositionally biased region" description="Polar residues" evidence="6">
    <location>
        <begin position="554"/>
        <end position="568"/>
    </location>
</feature>
<dbReference type="InterPro" id="IPR049883">
    <property type="entry name" value="NOTCH1_EGF-like"/>
</dbReference>
<feature type="non-terminal residue" evidence="9">
    <location>
        <position position="568"/>
    </location>
</feature>
<dbReference type="PROSITE" id="PS00010">
    <property type="entry name" value="ASX_HYDROXYL"/>
    <property type="match status" value="1"/>
</dbReference>
<dbReference type="SUPFAM" id="SSF82671">
    <property type="entry name" value="SEA domain"/>
    <property type="match status" value="1"/>
</dbReference>
<comment type="caution">
    <text evidence="9">The sequence shown here is derived from an EMBL/GenBank/DDBJ whole genome shotgun (WGS) entry which is preliminary data.</text>
</comment>
<feature type="non-terminal residue" evidence="9">
    <location>
        <position position="1"/>
    </location>
</feature>
<keyword evidence="2" id="KW-0732">Signal</keyword>
<feature type="region of interest" description="Disordered" evidence="6">
    <location>
        <begin position="308"/>
        <end position="363"/>
    </location>
</feature>
<keyword evidence="1 5" id="KW-0245">EGF-like domain</keyword>
<feature type="compositionally biased region" description="Polar residues" evidence="6">
    <location>
        <begin position="308"/>
        <end position="324"/>
    </location>
</feature>
<feature type="disulfide bond" evidence="5">
    <location>
        <begin position="229"/>
        <end position="238"/>
    </location>
</feature>
<accession>A0A0T6AZG0</accession>
<evidence type="ECO:0000256" key="2">
    <source>
        <dbReference type="ARBA" id="ARBA00022729"/>
    </source>
</evidence>
<dbReference type="CDD" id="cd00054">
    <property type="entry name" value="EGF_CA"/>
    <property type="match status" value="1"/>
</dbReference>
<comment type="caution">
    <text evidence="5">Lacks conserved residue(s) required for the propagation of feature annotation.</text>
</comment>
<keyword evidence="7" id="KW-0812">Transmembrane</keyword>
<reference evidence="9 10" key="1">
    <citation type="submission" date="2015-09" db="EMBL/GenBank/DDBJ databases">
        <title>Draft genome of the scarab beetle Oryctes borbonicus.</title>
        <authorList>
            <person name="Meyer J.M."/>
            <person name="Markov G.V."/>
            <person name="Baskaran P."/>
            <person name="Herrmann M."/>
            <person name="Sommer R.J."/>
            <person name="Roedelsperger C."/>
        </authorList>
    </citation>
    <scope>NUCLEOTIDE SEQUENCE [LARGE SCALE GENOMIC DNA]</scope>
    <source>
        <strain evidence="9">OB123</strain>
        <tissue evidence="9">Whole animal</tissue>
    </source>
</reference>
<sequence length="568" mass="63776">TDKNKLNKTNLHKIERPKFTSLPIDVHSSTRKPITNYSLDKYGKEKLYYKDKLADQNSTEYMRLMAITQEALDRMVMQSDLRDIYHGVTINGFERDDQNANTLLNNFNLQLSDNTEETRLTDIFKRYLRNNNYSLGGTELYSSPETINRLEAEDFNECSDPLYHDCSEHAHCFNLRGTYTCSCKEGYADLSENILYPGRICSAEIIGCELCNYHGTCYNRGEDQIICECFQWYAGHSCHINLKVLLIALVTLGTILFTLLLVCVILTCCRRKQHHPGMANGLSFLPQRVNRHGSRRDGGTLDRRAMIQDTSSESGQSETNTISYVQKKPKKLKGALKKPKPKSITSDTENETNTLSMPDQKDRSLTVMIPRAKYHPAPPTSPPTNLTSFDKRKTSAASSNEAKLLSYLDAGPSPDKAIPRKYSSAHSESYIEEKPLSRKTSGALISAGFEVSATVMGNNMGTLGTIATTCGTEADRSENATLIQKISADLLSNTTGTRSQFNTLRNALIDEDVMEDHMANWMDTRITTVSEARSYDETTIQPPTKSFRNDYDSKPSSQHPNDEANTMA</sequence>
<evidence type="ECO:0000256" key="5">
    <source>
        <dbReference type="PROSITE-ProRule" id="PRU00076"/>
    </source>
</evidence>
<dbReference type="InterPro" id="IPR000742">
    <property type="entry name" value="EGF"/>
</dbReference>
<dbReference type="SUPFAM" id="SSF57196">
    <property type="entry name" value="EGF/Laminin"/>
    <property type="match status" value="1"/>
</dbReference>
<dbReference type="InterPro" id="IPR000152">
    <property type="entry name" value="EGF-type_Asp/Asn_hydroxyl_site"/>
</dbReference>
<keyword evidence="7" id="KW-1133">Transmembrane helix</keyword>
<name>A0A0T6AZG0_9SCAR</name>
<dbReference type="SMART" id="SM00181">
    <property type="entry name" value="EGF"/>
    <property type="match status" value="2"/>
</dbReference>
<dbReference type="SMART" id="SM00179">
    <property type="entry name" value="EGF_CA"/>
    <property type="match status" value="1"/>
</dbReference>
<dbReference type="PROSITE" id="PS00022">
    <property type="entry name" value="EGF_1"/>
    <property type="match status" value="1"/>
</dbReference>
<keyword evidence="7" id="KW-0472">Membrane</keyword>
<organism evidence="9 10">
    <name type="scientific">Oryctes borbonicus</name>
    <dbReference type="NCBI Taxonomy" id="1629725"/>
    <lineage>
        <taxon>Eukaryota</taxon>
        <taxon>Metazoa</taxon>
        <taxon>Ecdysozoa</taxon>
        <taxon>Arthropoda</taxon>
        <taxon>Hexapoda</taxon>
        <taxon>Insecta</taxon>
        <taxon>Pterygota</taxon>
        <taxon>Neoptera</taxon>
        <taxon>Endopterygota</taxon>
        <taxon>Coleoptera</taxon>
        <taxon>Polyphaga</taxon>
        <taxon>Scarabaeiformia</taxon>
        <taxon>Scarabaeidae</taxon>
        <taxon>Dynastinae</taxon>
        <taxon>Oryctes</taxon>
    </lineage>
</organism>
<dbReference type="PROSITE" id="PS50026">
    <property type="entry name" value="EGF_3"/>
    <property type="match status" value="2"/>
</dbReference>
<evidence type="ECO:0000256" key="1">
    <source>
        <dbReference type="ARBA" id="ARBA00022536"/>
    </source>
</evidence>